<feature type="chain" id="PRO_5039311721" description="LysM domain-containing protein" evidence="1">
    <location>
        <begin position="21"/>
        <end position="96"/>
    </location>
</feature>
<evidence type="ECO:0000313" key="4">
    <source>
        <dbReference type="Proteomes" id="UP000245288"/>
    </source>
</evidence>
<dbReference type="Pfam" id="PF01476">
    <property type="entry name" value="LysM"/>
    <property type="match status" value="1"/>
</dbReference>
<dbReference type="Proteomes" id="UP000245288">
    <property type="component" value="Unassembled WGS sequence"/>
</dbReference>
<protein>
    <recommendedName>
        <fullName evidence="2">LysM domain-containing protein</fullName>
    </recommendedName>
</protein>
<dbReference type="AlphaFoldDB" id="A0A2V1JS90"/>
<reference evidence="3 4" key="1">
    <citation type="submission" date="2014-09" db="EMBL/GenBank/DDBJ databases">
        <title>Butyrate-producing bacteria isolated from human gut.</title>
        <authorList>
            <person name="Zhang Q."/>
            <person name="Zhao L."/>
        </authorList>
    </citation>
    <scope>NUCLEOTIDE SEQUENCE [LARGE SCALE GENOMIC DNA]</scope>
    <source>
        <strain evidence="3 4">21</strain>
    </source>
</reference>
<feature type="signal peptide" evidence="1">
    <location>
        <begin position="1"/>
        <end position="20"/>
    </location>
</feature>
<keyword evidence="1" id="KW-0732">Signal</keyword>
<evidence type="ECO:0000259" key="2">
    <source>
        <dbReference type="Pfam" id="PF01476"/>
    </source>
</evidence>
<comment type="caution">
    <text evidence="3">The sequence shown here is derived from an EMBL/GenBank/DDBJ whole genome shotgun (WGS) entry which is preliminary data.</text>
</comment>
<organism evidence="3 4">
    <name type="scientific">Eubacterium ramulus</name>
    <dbReference type="NCBI Taxonomy" id="39490"/>
    <lineage>
        <taxon>Bacteria</taxon>
        <taxon>Bacillati</taxon>
        <taxon>Bacillota</taxon>
        <taxon>Clostridia</taxon>
        <taxon>Eubacteriales</taxon>
        <taxon>Eubacteriaceae</taxon>
        <taxon>Eubacterium</taxon>
    </lineage>
</organism>
<dbReference type="EMBL" id="JRFU01000014">
    <property type="protein sequence ID" value="PWE87822.1"/>
    <property type="molecule type" value="Genomic_DNA"/>
</dbReference>
<dbReference type="Gene3D" id="3.10.350.10">
    <property type="entry name" value="LysM domain"/>
    <property type="match status" value="1"/>
</dbReference>
<proteinExistence type="predicted"/>
<name>A0A2V1JS90_EUBRA</name>
<feature type="domain" description="LysM" evidence="2">
    <location>
        <begin position="39"/>
        <end position="88"/>
    </location>
</feature>
<dbReference type="SUPFAM" id="SSF54106">
    <property type="entry name" value="LysM domain"/>
    <property type="match status" value="1"/>
</dbReference>
<dbReference type="CDD" id="cd00118">
    <property type="entry name" value="LysM"/>
    <property type="match status" value="1"/>
</dbReference>
<dbReference type="InterPro" id="IPR018392">
    <property type="entry name" value="LysM"/>
</dbReference>
<evidence type="ECO:0000256" key="1">
    <source>
        <dbReference type="SAM" id="SignalP"/>
    </source>
</evidence>
<accession>A0A2V1JS90</accession>
<dbReference type="InterPro" id="IPR036779">
    <property type="entry name" value="LysM_dom_sf"/>
</dbReference>
<sequence>MILFFTIIASVLIISNCLRANQVNASSAKTENVYYKTVEVEEGDTLWDLADRYMGEKSFSRQEYIKQVKELNHLSGDTIESGAYLMVPYVETVSEL</sequence>
<evidence type="ECO:0000313" key="3">
    <source>
        <dbReference type="EMBL" id="PWE87822.1"/>
    </source>
</evidence>
<keyword evidence="4" id="KW-1185">Reference proteome</keyword>
<gene>
    <name evidence="3" type="ORF">LG34_01945</name>
</gene>